<dbReference type="InterPro" id="IPR036259">
    <property type="entry name" value="MFS_trans_sf"/>
</dbReference>
<dbReference type="PANTHER" id="PTHR23507:SF1">
    <property type="entry name" value="FI18259P1-RELATED"/>
    <property type="match status" value="1"/>
</dbReference>
<feature type="compositionally biased region" description="Low complexity" evidence="5">
    <location>
        <begin position="17"/>
        <end position="28"/>
    </location>
</feature>
<feature type="transmembrane region" description="Helical" evidence="6">
    <location>
        <begin position="470"/>
        <end position="493"/>
    </location>
</feature>
<keyword evidence="3 6" id="KW-1133">Transmembrane helix</keyword>
<dbReference type="Proteomes" id="UP001385951">
    <property type="component" value="Unassembled WGS sequence"/>
</dbReference>
<dbReference type="SUPFAM" id="SSF103473">
    <property type="entry name" value="MFS general substrate transporter"/>
    <property type="match status" value="1"/>
</dbReference>
<feature type="transmembrane region" description="Helical" evidence="6">
    <location>
        <begin position="237"/>
        <end position="257"/>
    </location>
</feature>
<gene>
    <name evidence="7" type="ORF">QCA50_018449</name>
</gene>
<proteinExistence type="predicted"/>
<evidence type="ECO:0000256" key="2">
    <source>
        <dbReference type="ARBA" id="ARBA00022692"/>
    </source>
</evidence>
<feature type="transmembrane region" description="Helical" evidence="6">
    <location>
        <begin position="350"/>
        <end position="370"/>
    </location>
</feature>
<accession>A0AAW0FEJ0</accession>
<name>A0AAW0FEJ0_9APHY</name>
<feature type="transmembrane region" description="Helical" evidence="6">
    <location>
        <begin position="269"/>
        <end position="294"/>
    </location>
</feature>
<feature type="region of interest" description="Disordered" evidence="5">
    <location>
        <begin position="504"/>
        <end position="535"/>
    </location>
</feature>
<evidence type="ECO:0000256" key="5">
    <source>
        <dbReference type="SAM" id="MobiDB-lite"/>
    </source>
</evidence>
<protein>
    <recommendedName>
        <fullName evidence="9">MFS general substrate transporter</fullName>
    </recommendedName>
</protein>
<evidence type="ECO:0000256" key="1">
    <source>
        <dbReference type="ARBA" id="ARBA00004141"/>
    </source>
</evidence>
<dbReference type="Pfam" id="PF07690">
    <property type="entry name" value="MFS_1"/>
    <property type="match status" value="1"/>
</dbReference>
<evidence type="ECO:0000313" key="7">
    <source>
        <dbReference type="EMBL" id="KAK7678577.1"/>
    </source>
</evidence>
<evidence type="ECO:0008006" key="9">
    <source>
        <dbReference type="Google" id="ProtNLM"/>
    </source>
</evidence>
<evidence type="ECO:0000256" key="6">
    <source>
        <dbReference type="SAM" id="Phobius"/>
    </source>
</evidence>
<feature type="transmembrane region" description="Helical" evidence="6">
    <location>
        <begin position="306"/>
        <end position="330"/>
    </location>
</feature>
<dbReference type="GO" id="GO:0022857">
    <property type="term" value="F:transmembrane transporter activity"/>
    <property type="evidence" value="ECO:0007669"/>
    <property type="project" value="InterPro"/>
</dbReference>
<evidence type="ECO:0000313" key="8">
    <source>
        <dbReference type="Proteomes" id="UP001385951"/>
    </source>
</evidence>
<keyword evidence="2 6" id="KW-0812">Transmembrane</keyword>
<keyword evidence="4 6" id="KW-0472">Membrane</keyword>
<feature type="region of interest" description="Disordered" evidence="5">
    <location>
        <begin position="1"/>
        <end position="48"/>
    </location>
</feature>
<comment type="caution">
    <text evidence="7">The sequence shown here is derived from an EMBL/GenBank/DDBJ whole genome shotgun (WGS) entry which is preliminary data.</text>
</comment>
<sequence length="621" mass="68250">MAPEPQDVYQPADAIVSSNFSPYSPSASRVRRSTEPGRQRVAQSHSQSMGINAYDEHAPLLGAPVKKVKKPFLRPRPMWLVPFAVIASLVRGMTLAPRVQVYTQLSCNALYGHDVYDHTNTTDGQLDQLSHIPLYSSLDPSGPHIDNHLLHSLDTSSSLFLVPPTLSFSNSSENNDDNDNDEPDPRAIPSRRCLTDPAVQAGAARIQTIMTTTMGALSALSTGWWGHFGERHGRLKVLAASTLGLFLTDLTFILVSTPHSIFAAHGHKLLIITPIIEGLLGGWSTLQGATSAYVSDCTSDGSRAHVFSRFTGVFYLGFSLGPTLGAFLIRHPIFPISGSHIHNGSPTVTSVFYVAAMCSLLNFLFTIFVFPESLDKKKAQQSLLPPILDEESEDENGETRRASQGVFARIFSPLLLFMPKKIQTPEGNYRYDWSLTLMAIALFACLLSSGIFQIKYLYAGHVYGWGAEQLSYYISLMGGARAVHTLLIMPWIISTFKPKPKANLSSSTTHANSATGRSAPLAVTSNNPSTVKKSKPTLPQLAKAMSFDLTLIRISLFIDFCSQGFGLDCTHWCRHSCLRCVHITKQLRCRFDTRCKQFCTLCHANASCCYGSSRVYQRSSC</sequence>
<dbReference type="InterPro" id="IPR011701">
    <property type="entry name" value="MFS"/>
</dbReference>
<dbReference type="EMBL" id="JASBNA010000070">
    <property type="protein sequence ID" value="KAK7678577.1"/>
    <property type="molecule type" value="Genomic_DNA"/>
</dbReference>
<dbReference type="AlphaFoldDB" id="A0AAW0FEJ0"/>
<evidence type="ECO:0000256" key="3">
    <source>
        <dbReference type="ARBA" id="ARBA00022989"/>
    </source>
</evidence>
<keyword evidence="8" id="KW-1185">Reference proteome</keyword>
<feature type="region of interest" description="Disordered" evidence="5">
    <location>
        <begin position="169"/>
        <end position="191"/>
    </location>
</feature>
<comment type="subcellular location">
    <subcellularLocation>
        <location evidence="1">Membrane</location>
        <topology evidence="1">Multi-pass membrane protein</topology>
    </subcellularLocation>
</comment>
<reference evidence="7 8" key="1">
    <citation type="submission" date="2022-09" db="EMBL/GenBank/DDBJ databases">
        <authorList>
            <person name="Palmer J.M."/>
        </authorList>
    </citation>
    <scope>NUCLEOTIDE SEQUENCE [LARGE SCALE GENOMIC DNA]</scope>
    <source>
        <strain evidence="7 8">DSM 7382</strain>
    </source>
</reference>
<organism evidence="7 8">
    <name type="scientific">Cerrena zonata</name>
    <dbReference type="NCBI Taxonomy" id="2478898"/>
    <lineage>
        <taxon>Eukaryota</taxon>
        <taxon>Fungi</taxon>
        <taxon>Dikarya</taxon>
        <taxon>Basidiomycota</taxon>
        <taxon>Agaricomycotina</taxon>
        <taxon>Agaricomycetes</taxon>
        <taxon>Polyporales</taxon>
        <taxon>Cerrenaceae</taxon>
        <taxon>Cerrena</taxon>
    </lineage>
</organism>
<feature type="transmembrane region" description="Helical" evidence="6">
    <location>
        <begin position="435"/>
        <end position="458"/>
    </location>
</feature>
<feature type="compositionally biased region" description="Polar residues" evidence="5">
    <location>
        <begin position="504"/>
        <end position="516"/>
    </location>
</feature>
<dbReference type="PANTHER" id="PTHR23507">
    <property type="entry name" value="ZGC:174356"/>
    <property type="match status" value="1"/>
</dbReference>
<dbReference type="Gene3D" id="1.20.1250.20">
    <property type="entry name" value="MFS general substrate transporter like domains"/>
    <property type="match status" value="1"/>
</dbReference>
<dbReference type="GO" id="GO:0016020">
    <property type="term" value="C:membrane"/>
    <property type="evidence" value="ECO:0007669"/>
    <property type="project" value="UniProtKB-SubCell"/>
</dbReference>
<evidence type="ECO:0000256" key="4">
    <source>
        <dbReference type="ARBA" id="ARBA00023136"/>
    </source>
</evidence>